<dbReference type="Pfam" id="PF14559">
    <property type="entry name" value="TPR_19"/>
    <property type="match status" value="1"/>
</dbReference>
<dbReference type="EMBL" id="JBHUIP010000012">
    <property type="protein sequence ID" value="MFD2264028.1"/>
    <property type="molecule type" value="Genomic_DNA"/>
</dbReference>
<dbReference type="Pfam" id="PF13432">
    <property type="entry name" value="TPR_16"/>
    <property type="match status" value="1"/>
</dbReference>
<organism evidence="2 3">
    <name type="scientific">Lacibacterium aquatile</name>
    <dbReference type="NCBI Taxonomy" id="1168082"/>
    <lineage>
        <taxon>Bacteria</taxon>
        <taxon>Pseudomonadati</taxon>
        <taxon>Pseudomonadota</taxon>
        <taxon>Alphaproteobacteria</taxon>
        <taxon>Rhodospirillales</taxon>
        <taxon>Rhodospirillaceae</taxon>
    </lineage>
</organism>
<keyword evidence="1" id="KW-1133">Transmembrane helix</keyword>
<accession>A0ABW5DS97</accession>
<dbReference type="Gene3D" id="1.25.40.10">
    <property type="entry name" value="Tetratricopeptide repeat domain"/>
    <property type="match status" value="1"/>
</dbReference>
<name>A0ABW5DS97_9PROT</name>
<dbReference type="InterPro" id="IPR014562">
    <property type="entry name" value="UCP030959_TPR_rpt-cont"/>
</dbReference>
<evidence type="ECO:0000256" key="1">
    <source>
        <dbReference type="SAM" id="Phobius"/>
    </source>
</evidence>
<proteinExistence type="predicted"/>
<dbReference type="InterPro" id="IPR011990">
    <property type="entry name" value="TPR-like_helical_dom_sf"/>
</dbReference>
<keyword evidence="1" id="KW-0812">Transmembrane</keyword>
<dbReference type="RefSeq" id="WP_379877069.1">
    <property type="nucleotide sequence ID" value="NZ_JBHUIP010000012.1"/>
</dbReference>
<keyword evidence="3" id="KW-1185">Reference proteome</keyword>
<evidence type="ECO:0000313" key="2">
    <source>
        <dbReference type="EMBL" id="MFD2264028.1"/>
    </source>
</evidence>
<reference evidence="3" key="1">
    <citation type="journal article" date="2019" name="Int. J. Syst. Evol. Microbiol.">
        <title>The Global Catalogue of Microorganisms (GCM) 10K type strain sequencing project: providing services to taxonomists for standard genome sequencing and annotation.</title>
        <authorList>
            <consortium name="The Broad Institute Genomics Platform"/>
            <consortium name="The Broad Institute Genome Sequencing Center for Infectious Disease"/>
            <person name="Wu L."/>
            <person name="Ma J."/>
        </authorList>
    </citation>
    <scope>NUCLEOTIDE SEQUENCE [LARGE SCALE GENOMIC DNA]</scope>
    <source>
        <strain evidence="3">CGMCC 1.19062</strain>
    </source>
</reference>
<keyword evidence="1" id="KW-0472">Membrane</keyword>
<protein>
    <submittedName>
        <fullName evidence="2">Tetratricopeptide repeat protein</fullName>
    </submittedName>
</protein>
<evidence type="ECO:0000313" key="3">
    <source>
        <dbReference type="Proteomes" id="UP001597295"/>
    </source>
</evidence>
<dbReference type="PIRSF" id="PIRSF030959">
    <property type="entry name" value="UCP030959"/>
    <property type="match status" value="1"/>
</dbReference>
<gene>
    <name evidence="2" type="ORF">ACFSM5_14095</name>
</gene>
<sequence>MPFFVLSLLVQVACVVHIMRTGRERFWIYVVVLLPMAGTAAYLVAEVLPGMIGARTSQKMIQNAGRAINPTRDLRRCEQALDMADTISNRQQLAEQYMIHGRPADAEQLYARSLVGMHADDPTLLLGLAQARHEQGNFDGALECFDHMAGGLESLSPEATLFYARCLEGARRTTDAISVYERIADAYSGEEARCRYAMLLYGQGRVAESMALFQEILKRADRAKRGYRQDQKAWIDIARQAMAAAR</sequence>
<feature type="transmembrane region" description="Helical" evidence="1">
    <location>
        <begin position="28"/>
        <end position="52"/>
    </location>
</feature>
<dbReference type="Proteomes" id="UP001597295">
    <property type="component" value="Unassembled WGS sequence"/>
</dbReference>
<comment type="caution">
    <text evidence="2">The sequence shown here is derived from an EMBL/GenBank/DDBJ whole genome shotgun (WGS) entry which is preliminary data.</text>
</comment>
<dbReference type="SUPFAM" id="SSF48452">
    <property type="entry name" value="TPR-like"/>
    <property type="match status" value="1"/>
</dbReference>